<name>A0A3G4ZN15_9VIRU</name>
<protein>
    <submittedName>
        <fullName evidence="1">Uncharacterized protein</fullName>
    </submittedName>
</protein>
<evidence type="ECO:0000313" key="1">
    <source>
        <dbReference type="EMBL" id="AYV76246.1"/>
    </source>
</evidence>
<organism evidence="1">
    <name type="scientific">Terrestrivirus sp</name>
    <dbReference type="NCBI Taxonomy" id="2487775"/>
    <lineage>
        <taxon>Viruses</taxon>
        <taxon>Varidnaviria</taxon>
        <taxon>Bamfordvirae</taxon>
        <taxon>Nucleocytoviricota</taxon>
        <taxon>Megaviricetes</taxon>
        <taxon>Imitervirales</taxon>
        <taxon>Mimiviridae</taxon>
        <taxon>Klosneuvirinae</taxon>
    </lineage>
</organism>
<accession>A0A3G4ZN15</accession>
<sequence>MFPLIFVRHEIIKKYDVLNRFTNIKKYNSSTYYHDGIKMKSNSYYLDVGLKTNENKMEILNEIFMLRNKTNSDKEKELNQSLMMLHLDTALDNMRYIGKTFILEYVDKLFEHGMELQWTMLLNHHHYYDNDKYTDEFKEEFNNKLLKHCNGHNPNKEAFINKYSGTSAYPPLYALNKTLEAFHDDYYTIDINSIYRDFVNYMKIGCDPNYVHCEYYDVKGFPVGLSEHINKEYTYTETDITNADLNVIIKPSDCCKDNNNPRERKIINKNKNLSLIKLIQFIVSEYAKLNYVIDKSELNFSVINTK</sequence>
<dbReference type="EMBL" id="MK071983">
    <property type="protein sequence ID" value="AYV76246.1"/>
    <property type="molecule type" value="Genomic_DNA"/>
</dbReference>
<reference evidence="1" key="1">
    <citation type="submission" date="2018-10" db="EMBL/GenBank/DDBJ databases">
        <title>Hidden diversity of soil giant viruses.</title>
        <authorList>
            <person name="Schulz F."/>
            <person name="Alteio L."/>
            <person name="Goudeau D."/>
            <person name="Ryan E.M."/>
            <person name="Malmstrom R.R."/>
            <person name="Blanchard J."/>
            <person name="Woyke T."/>
        </authorList>
    </citation>
    <scope>NUCLEOTIDE SEQUENCE</scope>
    <source>
        <strain evidence="1">TEV1</strain>
    </source>
</reference>
<gene>
    <name evidence="1" type="ORF">Terrestrivirus5_68</name>
</gene>
<proteinExistence type="predicted"/>